<dbReference type="Proteomes" id="UP000280008">
    <property type="component" value="Unassembled WGS sequence"/>
</dbReference>
<keyword evidence="3" id="KW-1185">Reference proteome</keyword>
<dbReference type="RefSeq" id="WP_121369452.1">
    <property type="nucleotide sequence ID" value="NZ_RBKS01000001.1"/>
</dbReference>
<feature type="transmembrane region" description="Helical" evidence="1">
    <location>
        <begin position="48"/>
        <end position="72"/>
    </location>
</feature>
<feature type="transmembrane region" description="Helical" evidence="1">
    <location>
        <begin position="84"/>
        <end position="105"/>
    </location>
</feature>
<keyword evidence="1" id="KW-0812">Transmembrane</keyword>
<gene>
    <name evidence="2" type="ORF">C8E83_1765</name>
</gene>
<name>A0A495IH46_9MICO</name>
<reference evidence="2 3" key="1">
    <citation type="submission" date="2018-10" db="EMBL/GenBank/DDBJ databases">
        <title>Sequencing the genomes of 1000 actinobacteria strains.</title>
        <authorList>
            <person name="Klenk H.-P."/>
        </authorList>
    </citation>
    <scope>NUCLEOTIDE SEQUENCE [LARGE SCALE GENOMIC DNA]</scope>
    <source>
        <strain evidence="2 3">DSM 17894</strain>
    </source>
</reference>
<accession>A0A495IH46</accession>
<feature type="transmembrane region" description="Helical" evidence="1">
    <location>
        <begin position="14"/>
        <end position="36"/>
    </location>
</feature>
<keyword evidence="1" id="KW-1133">Transmembrane helix</keyword>
<dbReference type="EMBL" id="RBKS01000001">
    <property type="protein sequence ID" value="RKR74641.1"/>
    <property type="molecule type" value="Genomic_DNA"/>
</dbReference>
<sequence>MTDEVPAADDRRTWAWVSFALTAVTAVVLGIADYMILSDTGESTDSWFRTAVGLSVVALLLAGLAIAVGVGAMHRPARTRRDTVAFVLACVVVPANIVVYLAILFS</sequence>
<comment type="caution">
    <text evidence="2">The sequence shown here is derived from an EMBL/GenBank/DDBJ whole genome shotgun (WGS) entry which is preliminary data.</text>
</comment>
<dbReference type="AlphaFoldDB" id="A0A495IH46"/>
<protein>
    <submittedName>
        <fullName evidence="2">Uncharacterized protein</fullName>
    </submittedName>
</protein>
<evidence type="ECO:0000313" key="2">
    <source>
        <dbReference type="EMBL" id="RKR74641.1"/>
    </source>
</evidence>
<proteinExistence type="predicted"/>
<organism evidence="2 3">
    <name type="scientific">Frondihabitans australicus</name>
    <dbReference type="NCBI Taxonomy" id="386892"/>
    <lineage>
        <taxon>Bacteria</taxon>
        <taxon>Bacillati</taxon>
        <taxon>Actinomycetota</taxon>
        <taxon>Actinomycetes</taxon>
        <taxon>Micrococcales</taxon>
        <taxon>Microbacteriaceae</taxon>
        <taxon>Frondihabitans</taxon>
    </lineage>
</organism>
<keyword evidence="1" id="KW-0472">Membrane</keyword>
<evidence type="ECO:0000313" key="3">
    <source>
        <dbReference type="Proteomes" id="UP000280008"/>
    </source>
</evidence>
<evidence type="ECO:0000256" key="1">
    <source>
        <dbReference type="SAM" id="Phobius"/>
    </source>
</evidence>